<dbReference type="InterPro" id="IPR058925">
    <property type="entry name" value="zf-C2H2_AcuF"/>
</dbReference>
<gene>
    <name evidence="3" type="ORF">BJ508DRAFT_413188</name>
</gene>
<dbReference type="Proteomes" id="UP000275078">
    <property type="component" value="Unassembled WGS sequence"/>
</dbReference>
<dbReference type="OrthoDB" id="6133115at2759"/>
<evidence type="ECO:0000256" key="1">
    <source>
        <dbReference type="SAM" id="MobiDB-lite"/>
    </source>
</evidence>
<feature type="compositionally biased region" description="Polar residues" evidence="1">
    <location>
        <begin position="143"/>
        <end position="152"/>
    </location>
</feature>
<evidence type="ECO:0000313" key="4">
    <source>
        <dbReference type="Proteomes" id="UP000275078"/>
    </source>
</evidence>
<name>A0A3N4ICN7_ASCIM</name>
<dbReference type="PANTHER" id="PTHR35391">
    <property type="entry name" value="C2H2-TYPE DOMAIN-CONTAINING PROTEIN-RELATED"/>
    <property type="match status" value="1"/>
</dbReference>
<proteinExistence type="predicted"/>
<feature type="domain" description="Oxidoreductase acuF-like C2H2 type zinc-finger" evidence="2">
    <location>
        <begin position="344"/>
        <end position="377"/>
    </location>
</feature>
<keyword evidence="4" id="KW-1185">Reference proteome</keyword>
<evidence type="ECO:0000259" key="2">
    <source>
        <dbReference type="Pfam" id="PF26082"/>
    </source>
</evidence>
<protein>
    <recommendedName>
        <fullName evidence="2">Oxidoreductase acuF-like C2H2 type zinc-finger domain-containing protein</fullName>
    </recommendedName>
</protein>
<dbReference type="PANTHER" id="PTHR35391:SF7">
    <property type="entry name" value="C2H2-TYPE DOMAIN-CONTAINING PROTEIN"/>
    <property type="match status" value="1"/>
</dbReference>
<dbReference type="AlphaFoldDB" id="A0A3N4ICN7"/>
<reference evidence="3 4" key="1">
    <citation type="journal article" date="2018" name="Nat. Ecol. Evol.">
        <title>Pezizomycetes genomes reveal the molecular basis of ectomycorrhizal truffle lifestyle.</title>
        <authorList>
            <person name="Murat C."/>
            <person name="Payen T."/>
            <person name="Noel B."/>
            <person name="Kuo A."/>
            <person name="Morin E."/>
            <person name="Chen J."/>
            <person name="Kohler A."/>
            <person name="Krizsan K."/>
            <person name="Balestrini R."/>
            <person name="Da Silva C."/>
            <person name="Montanini B."/>
            <person name="Hainaut M."/>
            <person name="Levati E."/>
            <person name="Barry K.W."/>
            <person name="Belfiori B."/>
            <person name="Cichocki N."/>
            <person name="Clum A."/>
            <person name="Dockter R.B."/>
            <person name="Fauchery L."/>
            <person name="Guy J."/>
            <person name="Iotti M."/>
            <person name="Le Tacon F."/>
            <person name="Lindquist E.A."/>
            <person name="Lipzen A."/>
            <person name="Malagnac F."/>
            <person name="Mello A."/>
            <person name="Molinier V."/>
            <person name="Miyauchi S."/>
            <person name="Poulain J."/>
            <person name="Riccioni C."/>
            <person name="Rubini A."/>
            <person name="Sitrit Y."/>
            <person name="Splivallo R."/>
            <person name="Traeger S."/>
            <person name="Wang M."/>
            <person name="Zifcakova L."/>
            <person name="Wipf D."/>
            <person name="Zambonelli A."/>
            <person name="Paolocci F."/>
            <person name="Nowrousian M."/>
            <person name="Ottonello S."/>
            <person name="Baldrian P."/>
            <person name="Spatafora J.W."/>
            <person name="Henrissat B."/>
            <person name="Nagy L.G."/>
            <person name="Aury J.M."/>
            <person name="Wincker P."/>
            <person name="Grigoriev I.V."/>
            <person name="Bonfante P."/>
            <person name="Martin F.M."/>
        </authorList>
    </citation>
    <scope>NUCLEOTIDE SEQUENCE [LARGE SCALE GENOMIC DNA]</scope>
    <source>
        <strain evidence="3 4">RN42</strain>
    </source>
</reference>
<evidence type="ECO:0000313" key="3">
    <source>
        <dbReference type="EMBL" id="RPA83855.1"/>
    </source>
</evidence>
<feature type="compositionally biased region" description="Low complexity" evidence="1">
    <location>
        <begin position="122"/>
        <end position="134"/>
    </location>
</feature>
<organism evidence="3 4">
    <name type="scientific">Ascobolus immersus RN42</name>
    <dbReference type="NCBI Taxonomy" id="1160509"/>
    <lineage>
        <taxon>Eukaryota</taxon>
        <taxon>Fungi</taxon>
        <taxon>Dikarya</taxon>
        <taxon>Ascomycota</taxon>
        <taxon>Pezizomycotina</taxon>
        <taxon>Pezizomycetes</taxon>
        <taxon>Pezizales</taxon>
        <taxon>Ascobolaceae</taxon>
        <taxon>Ascobolus</taxon>
    </lineage>
</organism>
<feature type="region of interest" description="Disordered" evidence="1">
    <location>
        <begin position="108"/>
        <end position="157"/>
    </location>
</feature>
<dbReference type="STRING" id="1160509.A0A3N4ICN7"/>
<dbReference type="EMBL" id="ML119662">
    <property type="protein sequence ID" value="RPA83855.1"/>
    <property type="molecule type" value="Genomic_DNA"/>
</dbReference>
<sequence length="985" mass="112013">MEDLAIDRELSLSSITTKCHAEFMLLNAAAKYEQPDDDANGVSQYDEILELYHRFGQWVGNLGAMHPPQNSLSLDYRLRNAHVVKNSLYDLLLTLEGNIRTARECINGTRPNRTFNPEECDGYSSSDYESSVNSDSDESDLSNYQTTLSKSHPSGPISELQESIRAIDMRLDSLFRSAMFVRKFSAAERREKAANSKTSRPFDSQADIIHVLDRFEKIRRTQELHVFAMRLGKANARRRQYLKYRKDHESRSAQIQLPSAYAEQNKRELQVTVERVEVLSKTSGSRSFADTLPTLHESEATEFNMKKASEIEAASVISMATTVAETSDLEAPFPPPPTEGRPYKPFICPYCRAVQEITPSTPHKEEQQWRQHVLRDLEPYICTFSSCGLDMFHSQYAWFDHELLNHRSQWGCRKCLGHFYSADQFQSHILVCQLGGDSSISKSLLSRITEQAKRPVDKIRADDCPFCDDWATPPTGFDPKAEVLFVTVNQYRKHVGQHMQKLALFALPRPMIASSLDGSDCALGPDEVGDFHSIGSGYPSQWGANLRSRGWERFAKRRGTLFAISYFIRLIPSLVLSRRTTNESLYELPPELALVNKGSEFLNSSDVDSGKQGSEAGIDEAAQSDHVTHLPKKRYHYVTRIVERVPPGENEATEGGTQLIIPTIIIEGPPRVGYLPPTSNSRLTNLFENLPKDGYIRSLHQSLKSFICRASDPDRFDGYSMYAVKDRLDSHSVTRNLNDFEHSTSEKISRADLLLKELKEQQLTAETCFYIDLKANVTDDSENSHSASQLELACAPKVVVLLDNPLLIDHRVTQILESYDILAKHKEYITFDYLPDSGQVAFNYASDIFWLCCLPRIGKNVTNRDGVLHQLLRLVDYEAGMGNMRDQSYDPTRLGLLVYLLRQLYISLEEWINARKDLDDRLRHAVSERDFASARKIILQYIRDNESENASEPLLKITFFIGVIIFIRDGRSPSVDERICRYLDL</sequence>
<accession>A0A3N4ICN7</accession>
<dbReference type="Pfam" id="PF26082">
    <property type="entry name" value="zf-C2H2_AcuF"/>
    <property type="match status" value="1"/>
</dbReference>